<evidence type="ECO:0000313" key="2">
    <source>
        <dbReference type="EMBL" id="KAK0174230.1"/>
    </source>
</evidence>
<accession>A0AA39FRM8</accession>
<name>A0AA39FRM8_9HYME</name>
<evidence type="ECO:0000313" key="3">
    <source>
        <dbReference type="Proteomes" id="UP001168990"/>
    </source>
</evidence>
<evidence type="ECO:0000256" key="1">
    <source>
        <dbReference type="SAM" id="MobiDB-lite"/>
    </source>
</evidence>
<dbReference type="GO" id="GO:0042981">
    <property type="term" value="P:regulation of apoptotic process"/>
    <property type="evidence" value="ECO:0007669"/>
    <property type="project" value="InterPro"/>
</dbReference>
<dbReference type="Proteomes" id="UP001168990">
    <property type="component" value="Unassembled WGS sequence"/>
</dbReference>
<dbReference type="EMBL" id="JAQQBS010000002">
    <property type="protein sequence ID" value="KAK0174230.1"/>
    <property type="molecule type" value="Genomic_DNA"/>
</dbReference>
<feature type="compositionally biased region" description="Basic and acidic residues" evidence="1">
    <location>
        <begin position="180"/>
        <end position="195"/>
    </location>
</feature>
<comment type="caution">
    <text evidence="2">The sequence shown here is derived from an EMBL/GenBank/DDBJ whole genome shotgun (WGS) entry which is preliminary data.</text>
</comment>
<gene>
    <name evidence="2" type="ORF">PV328_007339</name>
</gene>
<feature type="region of interest" description="Disordered" evidence="1">
    <location>
        <begin position="134"/>
        <end position="197"/>
    </location>
</feature>
<dbReference type="Pfam" id="PF15335">
    <property type="entry name" value="CAAP1"/>
    <property type="match status" value="1"/>
</dbReference>
<feature type="compositionally biased region" description="Low complexity" evidence="1">
    <location>
        <begin position="18"/>
        <end position="27"/>
    </location>
</feature>
<dbReference type="AlphaFoldDB" id="A0AA39FRM8"/>
<feature type="region of interest" description="Disordered" evidence="1">
    <location>
        <begin position="1"/>
        <end position="32"/>
    </location>
</feature>
<reference evidence="2" key="1">
    <citation type="journal article" date="2023" name="bioRxiv">
        <title>Scaffold-level genome assemblies of two parasitoid biocontrol wasps reveal the parthenogenesis mechanism and an associated novel virus.</title>
        <authorList>
            <person name="Inwood S."/>
            <person name="Skelly J."/>
            <person name="Guhlin J."/>
            <person name="Harrop T."/>
            <person name="Goldson S."/>
            <person name="Dearden P."/>
        </authorList>
    </citation>
    <scope>NUCLEOTIDE SEQUENCE</scope>
    <source>
        <strain evidence="2">Irish</strain>
        <tissue evidence="2">Whole body</tissue>
    </source>
</reference>
<organism evidence="2 3">
    <name type="scientific">Microctonus aethiopoides</name>
    <dbReference type="NCBI Taxonomy" id="144406"/>
    <lineage>
        <taxon>Eukaryota</taxon>
        <taxon>Metazoa</taxon>
        <taxon>Ecdysozoa</taxon>
        <taxon>Arthropoda</taxon>
        <taxon>Hexapoda</taxon>
        <taxon>Insecta</taxon>
        <taxon>Pterygota</taxon>
        <taxon>Neoptera</taxon>
        <taxon>Endopterygota</taxon>
        <taxon>Hymenoptera</taxon>
        <taxon>Apocrita</taxon>
        <taxon>Ichneumonoidea</taxon>
        <taxon>Braconidae</taxon>
        <taxon>Euphorinae</taxon>
        <taxon>Microctonus</taxon>
    </lineage>
</organism>
<keyword evidence="3" id="KW-1185">Reference proteome</keyword>
<dbReference type="PANTHER" id="PTHR14740:SF3">
    <property type="entry name" value="CASPASE ACTIVITY AND APOPTOSIS INHIBITOR 1"/>
    <property type="match status" value="1"/>
</dbReference>
<dbReference type="InterPro" id="IPR038991">
    <property type="entry name" value="CAAP1"/>
</dbReference>
<reference evidence="2" key="2">
    <citation type="submission" date="2023-03" db="EMBL/GenBank/DDBJ databases">
        <authorList>
            <person name="Inwood S.N."/>
            <person name="Skelly J.G."/>
            <person name="Guhlin J."/>
            <person name="Harrop T.W.R."/>
            <person name="Goldson S.G."/>
            <person name="Dearden P.K."/>
        </authorList>
    </citation>
    <scope>NUCLEOTIDE SEQUENCE</scope>
    <source>
        <strain evidence="2">Irish</strain>
        <tissue evidence="2">Whole body</tissue>
    </source>
</reference>
<sequence length="595" mass="67302">MSDSKSKWRKNMPKREVSSCSSSTTCSSDHENDSVTLKPIKDYLSNKIELSRQLFRSVKAEKIRLMLPQILKNIDMTELEELCANELCGMSKSRILSIINGTSMTISSDTSDSNDSGPSLEIISDTEIWMSDNEQHNYSSSSNTRDKLKANKKTKSQVHHNSSSSIKSKSRNKMQAFNHSESESIKVKKEKERNQVKNQEGESLLDLLELEMRARAIKALIRKEEDIVLTLECDKKITSNVNIFKEDNSNKMDSDSKLLTSNVIVESFNQNIIDNINEVESKTNVSAHMKASDMDEDQDVVMLVNPTPMINLLSTDSESDTPNKCTIEKIVKKRSNNKSGKSIDGSEHQTTIEKSTKPIMTAISCNNPDVIRNNNANCSNIGNIDVSRLTKNIIMEIESDENKRIQIKNRDTSKLKVDPKIVKIEKQNCKSVIDENKLVDEEIIDLDVYPDMEDIDNCDHVSCQNEKSIDKNNTIVDDAIEKSENVSLNSAETWATRYYQTDSVQNVIKESKIQSEIRKRLRERQKLSKLNINSKNIQFSSSESNKEIEPVSNHLKLTGSVQEYLALETTTSVARITNILPQTSKPLDICDSIKE</sequence>
<dbReference type="PANTHER" id="PTHR14740">
    <property type="entry name" value="CASPASE ACTIVITY AND APOPTOSIS INHIBITOR 1"/>
    <property type="match status" value="1"/>
</dbReference>
<protein>
    <submittedName>
        <fullName evidence="2">Uncharacterized protein</fullName>
    </submittedName>
</protein>
<proteinExistence type="predicted"/>